<dbReference type="AlphaFoldDB" id="A0A6C0HND4"/>
<keyword evidence="6" id="KW-1015">Disulfide bond</keyword>
<keyword evidence="2 9" id="KW-0812">Transmembrane</keyword>
<keyword evidence="5 9" id="KW-0472">Membrane</keyword>
<sequence length="272" mass="31711">MKEEEAAAYDENNRDIIGFLNIYRVKMILLLVFVILFYVVLFSLLNNASESNPESKPYIFIIEIVLWVVLVAIIVMNVRYYNDKDFSFEQLFRNLFSEKTPEIEVNVHRDTPRRAIQETSTGEVFHLRKNIFNYNEAKEACGLLDSRLATYDEIENAYNNGANWCSYGWSDDQLVLFPSQKEYLNQLKQFPGHERDCGRVGVNGGYVKNKHAKFGVNCYGKKPYATEKDKEYLSKYKLSGSVPDDILKKLREEKEKDFLVTPFNKNKWSEIG</sequence>
<feature type="domain" description="Link" evidence="10">
    <location>
        <begin position="119"/>
        <end position="220"/>
    </location>
</feature>
<evidence type="ECO:0000256" key="3">
    <source>
        <dbReference type="ARBA" id="ARBA00022729"/>
    </source>
</evidence>
<proteinExistence type="predicted"/>
<dbReference type="SUPFAM" id="SSF56436">
    <property type="entry name" value="C-type lectin-like"/>
    <property type="match status" value="1"/>
</dbReference>
<dbReference type="PANTHER" id="PTHR10225">
    <property type="entry name" value="HYALURONAN RECEPTOR"/>
    <property type="match status" value="1"/>
</dbReference>
<keyword evidence="3" id="KW-0732">Signal</keyword>
<dbReference type="PROSITE" id="PS50963">
    <property type="entry name" value="LINK_2"/>
    <property type="match status" value="1"/>
</dbReference>
<feature type="transmembrane region" description="Helical" evidence="9">
    <location>
        <begin position="27"/>
        <end position="45"/>
    </location>
</feature>
<dbReference type="GO" id="GO:0005540">
    <property type="term" value="F:hyaluronic acid binding"/>
    <property type="evidence" value="ECO:0007669"/>
    <property type="project" value="InterPro"/>
</dbReference>
<dbReference type="InterPro" id="IPR016187">
    <property type="entry name" value="CTDL_fold"/>
</dbReference>
<evidence type="ECO:0000256" key="6">
    <source>
        <dbReference type="ARBA" id="ARBA00023157"/>
    </source>
</evidence>
<evidence type="ECO:0000259" key="10">
    <source>
        <dbReference type="PROSITE" id="PS50963"/>
    </source>
</evidence>
<dbReference type="GO" id="GO:0005886">
    <property type="term" value="C:plasma membrane"/>
    <property type="evidence" value="ECO:0007669"/>
    <property type="project" value="TreeGrafter"/>
</dbReference>
<dbReference type="EMBL" id="MN739993">
    <property type="protein sequence ID" value="QHT81897.1"/>
    <property type="molecule type" value="Genomic_DNA"/>
</dbReference>
<evidence type="ECO:0000256" key="8">
    <source>
        <dbReference type="ARBA" id="ARBA00023180"/>
    </source>
</evidence>
<dbReference type="GO" id="GO:0004888">
    <property type="term" value="F:transmembrane signaling receptor activity"/>
    <property type="evidence" value="ECO:0007669"/>
    <property type="project" value="TreeGrafter"/>
</dbReference>
<reference evidence="11" key="1">
    <citation type="journal article" date="2020" name="Nature">
        <title>Giant virus diversity and host interactions through global metagenomics.</title>
        <authorList>
            <person name="Schulz F."/>
            <person name="Roux S."/>
            <person name="Paez-Espino D."/>
            <person name="Jungbluth S."/>
            <person name="Walsh D.A."/>
            <person name="Denef V.J."/>
            <person name="McMahon K.D."/>
            <person name="Konstantinidis K.T."/>
            <person name="Eloe-Fadrosh E.A."/>
            <person name="Kyrpides N.C."/>
            <person name="Woyke T."/>
        </authorList>
    </citation>
    <scope>NUCLEOTIDE SEQUENCE</scope>
    <source>
        <strain evidence="11">GVMAG-M-3300023184-160</strain>
    </source>
</reference>
<organism evidence="11">
    <name type="scientific">viral metagenome</name>
    <dbReference type="NCBI Taxonomy" id="1070528"/>
    <lineage>
        <taxon>unclassified sequences</taxon>
        <taxon>metagenomes</taxon>
        <taxon>organismal metagenomes</taxon>
    </lineage>
</organism>
<evidence type="ECO:0000313" key="11">
    <source>
        <dbReference type="EMBL" id="QHT81897.1"/>
    </source>
</evidence>
<evidence type="ECO:0000256" key="5">
    <source>
        <dbReference type="ARBA" id="ARBA00023136"/>
    </source>
</evidence>
<dbReference type="Gene3D" id="3.10.100.10">
    <property type="entry name" value="Mannose-Binding Protein A, subunit A"/>
    <property type="match status" value="1"/>
</dbReference>
<dbReference type="SMART" id="SM00445">
    <property type="entry name" value="LINK"/>
    <property type="match status" value="1"/>
</dbReference>
<evidence type="ECO:0000256" key="7">
    <source>
        <dbReference type="ARBA" id="ARBA00023170"/>
    </source>
</evidence>
<dbReference type="InterPro" id="IPR016186">
    <property type="entry name" value="C-type_lectin-like/link_sf"/>
</dbReference>
<evidence type="ECO:0000256" key="9">
    <source>
        <dbReference type="SAM" id="Phobius"/>
    </source>
</evidence>
<accession>A0A6C0HND4</accession>
<dbReference type="InterPro" id="IPR043210">
    <property type="entry name" value="CD44_antigen-like"/>
</dbReference>
<feature type="transmembrane region" description="Helical" evidence="9">
    <location>
        <begin position="57"/>
        <end position="78"/>
    </location>
</feature>
<keyword evidence="8" id="KW-0325">Glycoprotein</keyword>
<dbReference type="GO" id="GO:0007155">
    <property type="term" value="P:cell adhesion"/>
    <property type="evidence" value="ECO:0007669"/>
    <property type="project" value="InterPro"/>
</dbReference>
<evidence type="ECO:0000256" key="2">
    <source>
        <dbReference type="ARBA" id="ARBA00022692"/>
    </source>
</evidence>
<dbReference type="Pfam" id="PF00193">
    <property type="entry name" value="Xlink"/>
    <property type="match status" value="1"/>
</dbReference>
<comment type="subcellular location">
    <subcellularLocation>
        <location evidence="1">Membrane</location>
        <topology evidence="1">Single-pass membrane protein</topology>
    </subcellularLocation>
</comment>
<keyword evidence="4 9" id="KW-1133">Transmembrane helix</keyword>
<dbReference type="InterPro" id="IPR000538">
    <property type="entry name" value="Link_dom"/>
</dbReference>
<evidence type="ECO:0000256" key="1">
    <source>
        <dbReference type="ARBA" id="ARBA00004167"/>
    </source>
</evidence>
<protein>
    <recommendedName>
        <fullName evidence="10">Link domain-containing protein</fullName>
    </recommendedName>
</protein>
<dbReference type="PANTHER" id="PTHR10225:SF5">
    <property type="entry name" value="C-TYPE LECTIN DOMAIN-CONTAINING PROTEIN"/>
    <property type="match status" value="1"/>
</dbReference>
<evidence type="ECO:0000256" key="4">
    <source>
        <dbReference type="ARBA" id="ARBA00022989"/>
    </source>
</evidence>
<name>A0A6C0HND4_9ZZZZ</name>
<keyword evidence="7" id="KW-0675">Receptor</keyword>